<evidence type="ECO:0000256" key="11">
    <source>
        <dbReference type="SAM" id="Coils"/>
    </source>
</evidence>
<organism evidence="12 13">
    <name type="scientific">Anaerovirgula multivorans</name>
    <dbReference type="NCBI Taxonomy" id="312168"/>
    <lineage>
        <taxon>Bacteria</taxon>
        <taxon>Bacillati</taxon>
        <taxon>Bacillota</taxon>
        <taxon>Clostridia</taxon>
        <taxon>Peptostreptococcales</taxon>
        <taxon>Natronincolaceae</taxon>
        <taxon>Anaerovirgula</taxon>
    </lineage>
</organism>
<dbReference type="GO" id="GO:0071978">
    <property type="term" value="P:bacterial-type flagellum-dependent swarming motility"/>
    <property type="evidence" value="ECO:0007669"/>
    <property type="project" value="TreeGrafter"/>
</dbReference>
<dbReference type="OrthoDB" id="166089at2"/>
<keyword evidence="13" id="KW-1185">Reference proteome</keyword>
<keyword evidence="7 10" id="KW-0283">Flagellar rotation</keyword>
<dbReference type="PANTHER" id="PTHR35091">
    <property type="entry name" value="FLAGELLAR PROTEIN FLIL"/>
    <property type="match status" value="1"/>
</dbReference>
<evidence type="ECO:0000256" key="2">
    <source>
        <dbReference type="ARBA" id="ARBA00004162"/>
    </source>
</evidence>
<evidence type="ECO:0000256" key="8">
    <source>
        <dbReference type="ARBA" id="ARBA00022989"/>
    </source>
</evidence>
<gene>
    <name evidence="12" type="ORF">SAMN05446037_1001286</name>
</gene>
<dbReference type="Pfam" id="PF03748">
    <property type="entry name" value="FliL"/>
    <property type="match status" value="1"/>
</dbReference>
<name>A0A239A1X4_9FIRM</name>
<keyword evidence="12" id="KW-0969">Cilium</keyword>
<evidence type="ECO:0000256" key="6">
    <source>
        <dbReference type="ARBA" id="ARBA00022692"/>
    </source>
</evidence>
<keyword evidence="4 10" id="KW-1003">Cell membrane</keyword>
<evidence type="ECO:0000256" key="7">
    <source>
        <dbReference type="ARBA" id="ARBA00022779"/>
    </source>
</evidence>
<dbReference type="PANTHER" id="PTHR35091:SF2">
    <property type="entry name" value="FLAGELLAR PROTEIN FLIL"/>
    <property type="match status" value="1"/>
</dbReference>
<comment type="function">
    <text evidence="1 10">Controls the rotational direction of flagella during chemotaxis.</text>
</comment>
<dbReference type="InterPro" id="IPR005503">
    <property type="entry name" value="FliL"/>
</dbReference>
<sequence length="138" mass="16036">MNLKKIIIFSVIGFILSGVFFGTILYFTVFRTPQEASNNMRVYEFEIGSFSTNLSNHKNFFKGEIVIETNDKRLLNKFEEKNAELRDQIIETIIAKKPDDLLSPEGQQALRQELIETISQVMTSDRITNIYFVDYIIQ</sequence>
<accession>A0A239A1X4</accession>
<feature type="coiled-coil region" evidence="11">
    <location>
        <begin position="68"/>
        <end position="95"/>
    </location>
</feature>
<keyword evidence="6 10" id="KW-0812">Transmembrane</keyword>
<dbReference type="Proteomes" id="UP000198304">
    <property type="component" value="Unassembled WGS sequence"/>
</dbReference>
<evidence type="ECO:0000313" key="12">
    <source>
        <dbReference type="EMBL" id="SNR89655.1"/>
    </source>
</evidence>
<dbReference type="GO" id="GO:0009425">
    <property type="term" value="C:bacterial-type flagellum basal body"/>
    <property type="evidence" value="ECO:0007669"/>
    <property type="project" value="InterPro"/>
</dbReference>
<comment type="similarity">
    <text evidence="3 10">Belongs to the FliL family.</text>
</comment>
<evidence type="ECO:0000256" key="10">
    <source>
        <dbReference type="RuleBase" id="RU364125"/>
    </source>
</evidence>
<evidence type="ECO:0000313" key="13">
    <source>
        <dbReference type="Proteomes" id="UP000198304"/>
    </source>
</evidence>
<evidence type="ECO:0000256" key="1">
    <source>
        <dbReference type="ARBA" id="ARBA00002254"/>
    </source>
</evidence>
<keyword evidence="12" id="KW-0966">Cell projection</keyword>
<keyword evidence="5 10" id="KW-0145">Chemotaxis</keyword>
<protein>
    <recommendedName>
        <fullName evidence="10">Flagellar protein FliL</fullName>
    </recommendedName>
</protein>
<evidence type="ECO:0000256" key="9">
    <source>
        <dbReference type="ARBA" id="ARBA00023136"/>
    </source>
</evidence>
<comment type="subcellular location">
    <subcellularLocation>
        <location evidence="2">Cell membrane</location>
        <topology evidence="2">Single-pass membrane protein</topology>
    </subcellularLocation>
</comment>
<feature type="transmembrane region" description="Helical" evidence="10">
    <location>
        <begin position="6"/>
        <end position="30"/>
    </location>
</feature>
<evidence type="ECO:0000256" key="3">
    <source>
        <dbReference type="ARBA" id="ARBA00008281"/>
    </source>
</evidence>
<evidence type="ECO:0000256" key="4">
    <source>
        <dbReference type="ARBA" id="ARBA00022475"/>
    </source>
</evidence>
<dbReference type="RefSeq" id="WP_089281068.1">
    <property type="nucleotide sequence ID" value="NZ_FZOJ01000001.1"/>
</dbReference>
<keyword evidence="9 10" id="KW-0472">Membrane</keyword>
<evidence type="ECO:0000256" key="5">
    <source>
        <dbReference type="ARBA" id="ARBA00022500"/>
    </source>
</evidence>
<dbReference type="EMBL" id="FZOJ01000001">
    <property type="protein sequence ID" value="SNR89655.1"/>
    <property type="molecule type" value="Genomic_DNA"/>
</dbReference>
<keyword evidence="8 10" id="KW-1133">Transmembrane helix</keyword>
<dbReference type="GO" id="GO:0005886">
    <property type="term" value="C:plasma membrane"/>
    <property type="evidence" value="ECO:0007669"/>
    <property type="project" value="UniProtKB-SubCell"/>
</dbReference>
<dbReference type="GO" id="GO:0006935">
    <property type="term" value="P:chemotaxis"/>
    <property type="evidence" value="ECO:0007669"/>
    <property type="project" value="UniProtKB-KW"/>
</dbReference>
<keyword evidence="11" id="KW-0175">Coiled coil</keyword>
<proteinExistence type="inferred from homology"/>
<keyword evidence="12" id="KW-0282">Flagellum</keyword>
<dbReference type="AlphaFoldDB" id="A0A239A1X4"/>
<reference evidence="12 13" key="1">
    <citation type="submission" date="2017-06" db="EMBL/GenBank/DDBJ databases">
        <authorList>
            <person name="Kim H.J."/>
            <person name="Triplett B.A."/>
        </authorList>
    </citation>
    <scope>NUCLEOTIDE SEQUENCE [LARGE SCALE GENOMIC DNA]</scope>
    <source>
        <strain evidence="12 13">SCA</strain>
    </source>
</reference>